<reference evidence="1" key="1">
    <citation type="submission" date="2019-04" db="EMBL/GenBank/DDBJ databases">
        <title>Microbes associate with the intestines of laboratory mice.</title>
        <authorList>
            <person name="Navarre W."/>
            <person name="Wong E."/>
            <person name="Huang K."/>
            <person name="Tropini C."/>
            <person name="Ng K."/>
            <person name="Yu B."/>
        </authorList>
    </citation>
    <scope>NUCLEOTIDE SEQUENCE</scope>
    <source>
        <strain evidence="1">NM73_A23</strain>
    </source>
</reference>
<accession>A0AC61QQN7</accession>
<evidence type="ECO:0000313" key="2">
    <source>
        <dbReference type="Proteomes" id="UP000308886"/>
    </source>
</evidence>
<sequence>MRISIKKLLAGLLFVATSVQAQERYVGGDISLLPNYVNAGAKYFDHEGKAVVDFLPWCHEEGMNTMRVRLFVNPKKYKVLHANDNNADTRYDSNACQDIDFVLPLCQDIVNSGHSLMLDFHYSDTWADPAKQWTPIEWENMNDEQLCDKIYEYTKESLLTLKEAGVTPTFIQPGNEISYGMLWGNLGTTSPKKAFMGSNANWDRFGKLLSRAIEACREVVPSAKIVLHTERVLQIDVMTNFYRKMQEMNVDYDIIGLSYYPFWHGDMAQLDKALTALETEFRTKNIMIVETGYGLKWQVPYNDIIDHTSIWPISDAGQMKFMQDLVATVEKHKSVNGLLWWWMEYNPYNTNLSGWYNAPLFDPTTGRASSAFRTLCSYGSSGTGIDGVTKQGNNEATRWYNLNGQRVDASTPGLLISKDRKKINR</sequence>
<comment type="caution">
    <text evidence="1">The sequence shown here is derived from an EMBL/GenBank/DDBJ whole genome shotgun (WGS) entry which is preliminary data.</text>
</comment>
<dbReference type="EMBL" id="SRZC01000008">
    <property type="protein sequence ID" value="TGX82611.1"/>
    <property type="molecule type" value="Genomic_DNA"/>
</dbReference>
<keyword evidence="2" id="KW-1185">Reference proteome</keyword>
<gene>
    <name evidence="1" type="ORF">E5358_06060</name>
</gene>
<protein>
    <submittedName>
        <fullName evidence="1">Arabinogalactan endo-1,4-beta-galactosidase</fullName>
    </submittedName>
</protein>
<name>A0AC61QQN7_9BACT</name>
<evidence type="ECO:0000313" key="1">
    <source>
        <dbReference type="EMBL" id="TGX82611.1"/>
    </source>
</evidence>
<organism evidence="1 2">
    <name type="scientific">Palleniella muris</name>
    <dbReference type="NCBI Taxonomy" id="3038145"/>
    <lineage>
        <taxon>Bacteria</taxon>
        <taxon>Pseudomonadati</taxon>
        <taxon>Bacteroidota</taxon>
        <taxon>Bacteroidia</taxon>
        <taxon>Bacteroidales</taxon>
        <taxon>Prevotellaceae</taxon>
        <taxon>Palleniella</taxon>
    </lineage>
</organism>
<proteinExistence type="predicted"/>
<dbReference type="Proteomes" id="UP000308886">
    <property type="component" value="Unassembled WGS sequence"/>
</dbReference>